<dbReference type="PROSITE" id="PS00690">
    <property type="entry name" value="DEAH_ATP_HELICASE"/>
    <property type="match status" value="1"/>
</dbReference>
<feature type="domain" description="Helicase ATP-binding" evidence="9">
    <location>
        <begin position="400"/>
        <end position="587"/>
    </location>
</feature>
<dbReference type="InterPro" id="IPR011709">
    <property type="entry name" value="DEAD-box_helicase_OB_fold"/>
</dbReference>
<keyword evidence="5" id="KW-0347">Helicase</keyword>
<evidence type="ECO:0000313" key="11">
    <source>
        <dbReference type="EMBL" id="KAF2722078.1"/>
    </source>
</evidence>
<feature type="compositionally biased region" description="Basic and acidic residues" evidence="8">
    <location>
        <begin position="36"/>
        <end position="55"/>
    </location>
</feature>
<evidence type="ECO:0000259" key="9">
    <source>
        <dbReference type="PROSITE" id="PS51192"/>
    </source>
</evidence>
<keyword evidence="6" id="KW-0067">ATP-binding</keyword>
<dbReference type="SMART" id="SM00487">
    <property type="entry name" value="DEXDc"/>
    <property type="match status" value="1"/>
</dbReference>
<evidence type="ECO:0000256" key="5">
    <source>
        <dbReference type="ARBA" id="ARBA00022806"/>
    </source>
</evidence>
<feature type="compositionally biased region" description="Acidic residues" evidence="8">
    <location>
        <begin position="148"/>
        <end position="158"/>
    </location>
</feature>
<dbReference type="OrthoDB" id="10253254at2759"/>
<dbReference type="AlphaFoldDB" id="A0A9P4QA94"/>
<dbReference type="PANTHER" id="PTHR18934:SF99">
    <property type="entry name" value="ATP-DEPENDENT RNA HELICASE DHX37-RELATED"/>
    <property type="match status" value="1"/>
</dbReference>
<dbReference type="InterPro" id="IPR014001">
    <property type="entry name" value="Helicase_ATP-bd"/>
</dbReference>
<dbReference type="GO" id="GO:0003723">
    <property type="term" value="F:RNA binding"/>
    <property type="evidence" value="ECO:0007669"/>
    <property type="project" value="TreeGrafter"/>
</dbReference>
<dbReference type="Pfam" id="PF04408">
    <property type="entry name" value="WHD_HA2"/>
    <property type="match status" value="1"/>
</dbReference>
<dbReference type="InterPro" id="IPR001650">
    <property type="entry name" value="Helicase_C-like"/>
</dbReference>
<dbReference type="InterPro" id="IPR011545">
    <property type="entry name" value="DEAD/DEAH_box_helicase_dom"/>
</dbReference>
<feature type="compositionally biased region" description="Acidic residues" evidence="8">
    <location>
        <begin position="286"/>
        <end position="302"/>
    </location>
</feature>
<dbReference type="EMBL" id="MU003785">
    <property type="protein sequence ID" value="KAF2722078.1"/>
    <property type="molecule type" value="Genomic_DNA"/>
</dbReference>
<dbReference type="GO" id="GO:0003724">
    <property type="term" value="F:RNA helicase activity"/>
    <property type="evidence" value="ECO:0007669"/>
    <property type="project" value="UniProtKB-EC"/>
</dbReference>
<dbReference type="SMART" id="SM00847">
    <property type="entry name" value="HA2"/>
    <property type="match status" value="1"/>
</dbReference>
<evidence type="ECO:0000256" key="3">
    <source>
        <dbReference type="ARBA" id="ARBA00022741"/>
    </source>
</evidence>
<feature type="compositionally biased region" description="Polar residues" evidence="8">
    <location>
        <begin position="18"/>
        <end position="28"/>
    </location>
</feature>
<dbReference type="Gene3D" id="3.40.50.300">
    <property type="entry name" value="P-loop containing nucleotide triphosphate hydrolases"/>
    <property type="match status" value="2"/>
</dbReference>
<dbReference type="GO" id="GO:0005524">
    <property type="term" value="F:ATP binding"/>
    <property type="evidence" value="ECO:0007669"/>
    <property type="project" value="UniProtKB-KW"/>
</dbReference>
<feature type="compositionally biased region" description="Polar residues" evidence="8">
    <location>
        <begin position="170"/>
        <end position="184"/>
    </location>
</feature>
<dbReference type="PROSITE" id="PS51192">
    <property type="entry name" value="HELICASE_ATP_BIND_1"/>
    <property type="match status" value="1"/>
</dbReference>
<dbReference type="InterPro" id="IPR048333">
    <property type="entry name" value="HA2_WH"/>
</dbReference>
<feature type="compositionally biased region" description="Acidic residues" evidence="8">
    <location>
        <begin position="688"/>
        <end position="713"/>
    </location>
</feature>
<dbReference type="FunFam" id="3.40.50.300:FF:000637">
    <property type="entry name" value="ATP-dependent RNA helicase DHX37/DHR1"/>
    <property type="match status" value="1"/>
</dbReference>
<feature type="compositionally biased region" description="Basic and acidic residues" evidence="8">
    <location>
        <begin position="108"/>
        <end position="147"/>
    </location>
</feature>
<dbReference type="GO" id="GO:0000462">
    <property type="term" value="P:maturation of SSU-rRNA from tricistronic rRNA transcript (SSU-rRNA, 5.8S rRNA, LSU-rRNA)"/>
    <property type="evidence" value="ECO:0007669"/>
    <property type="project" value="TreeGrafter"/>
</dbReference>
<dbReference type="EC" id="3.6.4.13" evidence="2"/>
<dbReference type="Pfam" id="PF00271">
    <property type="entry name" value="Helicase_C"/>
    <property type="match status" value="1"/>
</dbReference>
<evidence type="ECO:0000256" key="7">
    <source>
        <dbReference type="ARBA" id="ARBA00047984"/>
    </source>
</evidence>
<dbReference type="PANTHER" id="PTHR18934">
    <property type="entry name" value="ATP-DEPENDENT RNA HELICASE"/>
    <property type="match status" value="1"/>
</dbReference>
<dbReference type="GO" id="GO:0016787">
    <property type="term" value="F:hydrolase activity"/>
    <property type="evidence" value="ECO:0007669"/>
    <property type="project" value="UniProtKB-KW"/>
</dbReference>
<feature type="compositionally biased region" description="Basic and acidic residues" evidence="8">
    <location>
        <begin position="71"/>
        <end position="94"/>
    </location>
</feature>
<accession>A0A9P4QA94</accession>
<dbReference type="Proteomes" id="UP000799441">
    <property type="component" value="Unassembled WGS sequence"/>
</dbReference>
<protein>
    <recommendedName>
        <fullName evidence="2">RNA helicase</fullName>
        <ecNumber evidence="2">3.6.4.13</ecNumber>
    </recommendedName>
</protein>
<name>A0A9P4QA94_9PEZI</name>
<feature type="region of interest" description="Disordered" evidence="8">
    <location>
        <begin position="683"/>
        <end position="721"/>
    </location>
</feature>
<dbReference type="SMART" id="SM00490">
    <property type="entry name" value="HELICc"/>
    <property type="match status" value="1"/>
</dbReference>
<reference evidence="11" key="1">
    <citation type="journal article" date="2020" name="Stud. Mycol.">
        <title>101 Dothideomycetes genomes: a test case for predicting lifestyles and emergence of pathogens.</title>
        <authorList>
            <person name="Haridas S."/>
            <person name="Albert R."/>
            <person name="Binder M."/>
            <person name="Bloem J."/>
            <person name="Labutti K."/>
            <person name="Salamov A."/>
            <person name="Andreopoulos B."/>
            <person name="Baker S."/>
            <person name="Barry K."/>
            <person name="Bills G."/>
            <person name="Bluhm B."/>
            <person name="Cannon C."/>
            <person name="Castanera R."/>
            <person name="Culley D."/>
            <person name="Daum C."/>
            <person name="Ezra D."/>
            <person name="Gonzalez J."/>
            <person name="Henrissat B."/>
            <person name="Kuo A."/>
            <person name="Liang C."/>
            <person name="Lipzen A."/>
            <person name="Lutzoni F."/>
            <person name="Magnuson J."/>
            <person name="Mondo S."/>
            <person name="Nolan M."/>
            <person name="Ohm R."/>
            <person name="Pangilinan J."/>
            <person name="Park H.-J."/>
            <person name="Ramirez L."/>
            <person name="Alfaro M."/>
            <person name="Sun H."/>
            <person name="Tritt A."/>
            <person name="Yoshinaga Y."/>
            <person name="Zwiers L.-H."/>
            <person name="Turgeon B."/>
            <person name="Goodwin S."/>
            <person name="Spatafora J."/>
            <person name="Crous P."/>
            <person name="Grigoriev I."/>
        </authorList>
    </citation>
    <scope>NUCLEOTIDE SEQUENCE</scope>
    <source>
        <strain evidence="11">CBS 116435</strain>
    </source>
</reference>
<comment type="catalytic activity">
    <reaction evidence="7">
        <text>ATP + H2O = ADP + phosphate + H(+)</text>
        <dbReference type="Rhea" id="RHEA:13065"/>
        <dbReference type="ChEBI" id="CHEBI:15377"/>
        <dbReference type="ChEBI" id="CHEBI:15378"/>
        <dbReference type="ChEBI" id="CHEBI:30616"/>
        <dbReference type="ChEBI" id="CHEBI:43474"/>
        <dbReference type="ChEBI" id="CHEBI:456216"/>
        <dbReference type="EC" id="3.6.4.13"/>
    </reaction>
</comment>
<keyword evidence="3" id="KW-0547">Nucleotide-binding</keyword>
<feature type="region of interest" description="Disordered" evidence="8">
    <location>
        <begin position="1"/>
        <end position="316"/>
    </location>
</feature>
<evidence type="ECO:0000256" key="4">
    <source>
        <dbReference type="ARBA" id="ARBA00022801"/>
    </source>
</evidence>
<feature type="domain" description="Helicase C-terminal" evidence="10">
    <location>
        <begin position="673"/>
        <end position="855"/>
    </location>
</feature>
<dbReference type="GO" id="GO:1990904">
    <property type="term" value="C:ribonucleoprotein complex"/>
    <property type="evidence" value="ECO:0007669"/>
    <property type="project" value="UniProtKB-ARBA"/>
</dbReference>
<dbReference type="InterPro" id="IPR027417">
    <property type="entry name" value="P-loop_NTPase"/>
</dbReference>
<evidence type="ECO:0000256" key="2">
    <source>
        <dbReference type="ARBA" id="ARBA00012552"/>
    </source>
</evidence>
<sequence length="1258" mass="139332">MGKYMPRERKHRRLAKQGQVSNGATSGDPNAAEVLPESKSDRETRRSELKDELRAARPQSATSSKKRKRLDKYIDTKLRRDEERDLLKKLEGQHVDTSLFLSSKRLGRGTDETKRESLQRALKEKEAGVDVRGDHDVVLFQKRKDVDLEPPSDEESDKVDEGKPKEERNGNSLSTEAQIIQPVSTGGLFGSGLRRPLDIGADGKPAIRRRKRQKRNKTTQLPYEPHSTDNQSTSEEEEETDIGWDIVSSDVGESGSEEEQEEQEENEWNGFSAEEGQSDSGTTDEGAYESEGDSEGSESSELSEDRSTKRSARSSAFKDWAYSQRNESLGFKPSALNVEDAEFRANFKPRERSPDPVAQEIVKEGTSLSRPAEAVTIPRGEEIQKARLELPVVQEEQRIMEAVYNNPVIILCGATGSGKTTQVPQMLLEGGYGSKIGDTSNEASLQSHGLIGVTQPRRVAAISVADRVSIEMGKEFASKVAYQVRYDTTTNRGTSIKFMTDGILLREISQDFILSKYSVIVLDEAHERSVNTDILIGMLSRIVDLREELAKEEPDKYYPLKLVVMSATLRVSDFVQNARLFRSDAPPIVQAEGRQYSVVEHFSRKTQRDYVTEMCSKVARGHRKLPPGSMLVFMTGQQEIQALLKALRSQIGNTAGIASAQKARESADQMPLEMDDIDAATEDRDTLEGEDSDSGEAEITGLEEDEEEFEVEDDPLRSGPRGTLKAHILPLYAALPTIQQMKVFQPPPEGSRLIVLATNVAETSLTIPGVRYVFDCGRSKEKKYDQATGVQTFEVNWISKASASQRMGRAGRTGPGHVYRLYSSAVYEQFFAEHTVPEILRSPIEGTILQLKAMEIENVVNFPFPTPPDRLQLAKAEKLLQNLGAIGPDGRITDIGRQLVQYPLSPRFGQMLRLGGNNKLLSHTVAVVAALAVGDIFIPESQKPVLEEQSENEDDDSDVVDRIHSQAENKALQDAQKRHQAYTRAQAKLSRNDGRSDVLKLLTATAAYSDSKAPSTFCTDFYVREKAMSEIQQLRAQLAAIVRSQSRLSTAGNSSSNLKLTLPSETERTMLNQIVAAGFLDQVAVRADVIGALGTSARKPKRAIQIAYRTLQPSVATEDLDMSAPPEARALAQSVFVHPTSVISHLSISEMPAYLIYHHLSKVSTAPGEEHKARIRMHPLTAIGPKTLANLAEGTPLLEMGKPIGKIEELPNGKRRCWVGVSMRMPGSSTSGWPLTAWKVLQRKGRKGEWAVEKVLSR</sequence>
<dbReference type="CDD" id="cd17982">
    <property type="entry name" value="DEXHc_DHX37"/>
    <property type="match status" value="1"/>
</dbReference>
<evidence type="ECO:0000256" key="8">
    <source>
        <dbReference type="SAM" id="MobiDB-lite"/>
    </source>
</evidence>
<dbReference type="SUPFAM" id="SSF52540">
    <property type="entry name" value="P-loop containing nucleoside triphosphate hydrolases"/>
    <property type="match status" value="1"/>
</dbReference>
<dbReference type="CDD" id="cd18791">
    <property type="entry name" value="SF2_C_RHA"/>
    <property type="match status" value="1"/>
</dbReference>
<gene>
    <name evidence="11" type="ORF">K431DRAFT_284284</name>
</gene>
<dbReference type="Gene3D" id="1.20.120.1080">
    <property type="match status" value="1"/>
</dbReference>
<evidence type="ECO:0000256" key="1">
    <source>
        <dbReference type="ARBA" id="ARBA00008792"/>
    </source>
</evidence>
<dbReference type="Pfam" id="PF00270">
    <property type="entry name" value="DEAD"/>
    <property type="match status" value="1"/>
</dbReference>
<feature type="compositionally biased region" description="Basic and acidic residues" evidence="8">
    <location>
        <begin position="159"/>
        <end position="169"/>
    </location>
</feature>
<comment type="caution">
    <text evidence="11">The sequence shown here is derived from an EMBL/GenBank/DDBJ whole genome shotgun (WGS) entry which is preliminary data.</text>
</comment>
<dbReference type="Pfam" id="PF21010">
    <property type="entry name" value="HA2_C"/>
    <property type="match status" value="1"/>
</dbReference>
<dbReference type="InterPro" id="IPR007502">
    <property type="entry name" value="Helicase-assoc_dom"/>
</dbReference>
<keyword evidence="4 11" id="KW-0378">Hydrolase</keyword>
<keyword evidence="12" id="KW-1185">Reference proteome</keyword>
<dbReference type="GO" id="GO:0005730">
    <property type="term" value="C:nucleolus"/>
    <property type="evidence" value="ECO:0007669"/>
    <property type="project" value="TreeGrafter"/>
</dbReference>
<evidence type="ECO:0000313" key="12">
    <source>
        <dbReference type="Proteomes" id="UP000799441"/>
    </source>
</evidence>
<comment type="similarity">
    <text evidence="1">Belongs to the DEAD box helicase family. DEAH subfamily.</text>
</comment>
<evidence type="ECO:0000259" key="10">
    <source>
        <dbReference type="PROSITE" id="PS51194"/>
    </source>
</evidence>
<dbReference type="PROSITE" id="PS51194">
    <property type="entry name" value="HELICASE_CTER"/>
    <property type="match status" value="1"/>
</dbReference>
<organism evidence="11 12">
    <name type="scientific">Polychaeton citri CBS 116435</name>
    <dbReference type="NCBI Taxonomy" id="1314669"/>
    <lineage>
        <taxon>Eukaryota</taxon>
        <taxon>Fungi</taxon>
        <taxon>Dikarya</taxon>
        <taxon>Ascomycota</taxon>
        <taxon>Pezizomycotina</taxon>
        <taxon>Dothideomycetes</taxon>
        <taxon>Dothideomycetidae</taxon>
        <taxon>Capnodiales</taxon>
        <taxon>Capnodiaceae</taxon>
        <taxon>Polychaeton</taxon>
    </lineage>
</organism>
<dbReference type="InterPro" id="IPR002464">
    <property type="entry name" value="DNA/RNA_helicase_DEAH_CS"/>
</dbReference>
<evidence type="ECO:0000256" key="6">
    <source>
        <dbReference type="ARBA" id="ARBA00022840"/>
    </source>
</evidence>
<dbReference type="Pfam" id="PF07717">
    <property type="entry name" value="OB_NTP_bind"/>
    <property type="match status" value="1"/>
</dbReference>
<feature type="compositionally biased region" description="Acidic residues" evidence="8">
    <location>
        <begin position="255"/>
        <end position="267"/>
    </location>
</feature>
<proteinExistence type="inferred from homology"/>
<feature type="compositionally biased region" description="Basic residues" evidence="8">
    <location>
        <begin position="206"/>
        <end position="217"/>
    </location>
</feature>